<dbReference type="UniPathway" id="UPA00109">
    <property type="reaction ID" value="UER00182"/>
</dbReference>
<dbReference type="GO" id="GO:0048029">
    <property type="term" value="F:monosaccharide binding"/>
    <property type="evidence" value="ECO:0007669"/>
    <property type="project" value="TreeGrafter"/>
</dbReference>
<gene>
    <name evidence="13" type="ordered locus">CSE_14840</name>
</gene>
<name>A0A7U6GFU9_CALEA</name>
<dbReference type="InterPro" id="IPR000023">
    <property type="entry name" value="Phosphofructokinase_dom"/>
</dbReference>
<evidence type="ECO:0000256" key="9">
    <source>
        <dbReference type="ARBA" id="ARBA00022842"/>
    </source>
</evidence>
<proteinExistence type="inferred from homology"/>
<evidence type="ECO:0000256" key="6">
    <source>
        <dbReference type="ARBA" id="ARBA00022679"/>
    </source>
</evidence>
<comment type="similarity">
    <text evidence="11">Belongs to the phosphofructokinase type A (PFKA) family.</text>
</comment>
<dbReference type="GO" id="GO:0003872">
    <property type="term" value="F:6-phosphofructokinase activity"/>
    <property type="evidence" value="ECO:0007669"/>
    <property type="project" value="UniProtKB-EC"/>
</dbReference>
<evidence type="ECO:0000256" key="1">
    <source>
        <dbReference type="ARBA" id="ARBA00001946"/>
    </source>
</evidence>
<dbReference type="Gene3D" id="3.40.50.450">
    <property type="match status" value="1"/>
</dbReference>
<dbReference type="GO" id="GO:0005524">
    <property type="term" value="F:ATP binding"/>
    <property type="evidence" value="ECO:0007669"/>
    <property type="project" value="InterPro"/>
</dbReference>
<dbReference type="GO" id="GO:0070095">
    <property type="term" value="F:fructose-6-phosphate binding"/>
    <property type="evidence" value="ECO:0007669"/>
    <property type="project" value="TreeGrafter"/>
</dbReference>
<organism evidence="13 14">
    <name type="scientific">Caldisericum exile (strain DSM 21853 / NBRC 104410 / AZM16c01)</name>
    <dbReference type="NCBI Taxonomy" id="511051"/>
    <lineage>
        <taxon>Bacteria</taxon>
        <taxon>Pseudomonadati</taxon>
        <taxon>Caldisericota/Cryosericota group</taxon>
        <taxon>Caldisericota</taxon>
        <taxon>Caldisericia</taxon>
        <taxon>Caldisericales</taxon>
        <taxon>Caldisericaceae</taxon>
        <taxon>Caldisericum</taxon>
    </lineage>
</organism>
<evidence type="ECO:0000256" key="2">
    <source>
        <dbReference type="ARBA" id="ARBA00004496"/>
    </source>
</evidence>
<evidence type="ECO:0000256" key="7">
    <source>
        <dbReference type="ARBA" id="ARBA00022723"/>
    </source>
</evidence>
<dbReference type="EC" id="2.7.1.11" evidence="4"/>
<dbReference type="PANTHER" id="PTHR13697:SF52">
    <property type="entry name" value="ATP-DEPENDENT 6-PHOSPHOFRUCTOKINASE 3"/>
    <property type="match status" value="1"/>
</dbReference>
<dbReference type="GO" id="GO:0005945">
    <property type="term" value="C:6-phosphofructokinase complex"/>
    <property type="evidence" value="ECO:0007669"/>
    <property type="project" value="TreeGrafter"/>
</dbReference>
<evidence type="ECO:0000259" key="12">
    <source>
        <dbReference type="Pfam" id="PF00365"/>
    </source>
</evidence>
<dbReference type="RefSeq" id="WP_014454005.1">
    <property type="nucleotide sequence ID" value="NC_017096.1"/>
</dbReference>
<evidence type="ECO:0000256" key="8">
    <source>
        <dbReference type="ARBA" id="ARBA00022777"/>
    </source>
</evidence>
<dbReference type="KEGG" id="cex:CSE_14840"/>
<dbReference type="GO" id="GO:0042802">
    <property type="term" value="F:identical protein binding"/>
    <property type="evidence" value="ECO:0007669"/>
    <property type="project" value="TreeGrafter"/>
</dbReference>
<sequence length="341" mass="37426">MKRIGIVCDGGDAPGINTAIRAIARASFEKEYEVLGFIDGFHGLIENDVKIITKSSVSGILALGGSILGISRFNPYRDPKYVEAIRENFKRNSLTLLVFIGDRDTVTIAKRLADDGIPSIVIPKTIDNDVYGTDYSIGFDTAVSVIAQSLDNLHATASAHHRLMVVETMGRETGWLALFGGLAGGADYIVIPEVPFTIEEIAAHVEKRKREGKNFSIVVVAEGVVLPDEDKSKFEFDEFGHKVNAKRMVGYRLASKLEELTHLKSRVMILGYLQRGGIPTNSDRILATRFGVEAVNLVGLGISNVVLGVKNGEVITTPYDEAYDKIHTADTKYYELARIFF</sequence>
<evidence type="ECO:0000313" key="14">
    <source>
        <dbReference type="Proteomes" id="UP000004793"/>
    </source>
</evidence>
<dbReference type="PRINTS" id="PR00476">
    <property type="entry name" value="PHFRCTKINASE"/>
</dbReference>
<comment type="cofactor">
    <cofactor evidence="1">
        <name>Mg(2+)</name>
        <dbReference type="ChEBI" id="CHEBI:18420"/>
    </cofactor>
</comment>
<protein>
    <recommendedName>
        <fullName evidence="4">6-phosphofructokinase</fullName>
        <ecNumber evidence="4">2.7.1.11</ecNumber>
    </recommendedName>
</protein>
<dbReference type="GO" id="GO:0016208">
    <property type="term" value="F:AMP binding"/>
    <property type="evidence" value="ECO:0007669"/>
    <property type="project" value="TreeGrafter"/>
</dbReference>
<dbReference type="Pfam" id="PF00365">
    <property type="entry name" value="PFK"/>
    <property type="match status" value="1"/>
</dbReference>
<keyword evidence="5" id="KW-0963">Cytoplasm</keyword>
<dbReference type="AlphaFoldDB" id="A0A7U6GFU9"/>
<dbReference type="GO" id="GO:0046872">
    <property type="term" value="F:metal ion binding"/>
    <property type="evidence" value="ECO:0007669"/>
    <property type="project" value="UniProtKB-KW"/>
</dbReference>
<feature type="domain" description="Phosphofructokinase" evidence="12">
    <location>
        <begin position="3"/>
        <end position="298"/>
    </location>
</feature>
<dbReference type="GO" id="GO:0030388">
    <property type="term" value="P:fructose 1,6-bisphosphate metabolic process"/>
    <property type="evidence" value="ECO:0007669"/>
    <property type="project" value="TreeGrafter"/>
</dbReference>
<dbReference type="GO" id="GO:0061621">
    <property type="term" value="P:canonical glycolysis"/>
    <property type="evidence" value="ECO:0007669"/>
    <property type="project" value="TreeGrafter"/>
</dbReference>
<dbReference type="OrthoDB" id="9802503at2"/>
<keyword evidence="8" id="KW-0418">Kinase</keyword>
<dbReference type="GO" id="GO:0006002">
    <property type="term" value="P:fructose 6-phosphate metabolic process"/>
    <property type="evidence" value="ECO:0007669"/>
    <property type="project" value="InterPro"/>
</dbReference>
<reference evidence="13 14" key="1">
    <citation type="submission" date="2011-01" db="EMBL/GenBank/DDBJ databases">
        <title>Whole genome sequence of Caldisericum exile AZM16c01.</title>
        <authorList>
            <person name="Narita-Yamada S."/>
            <person name="Kawakoshi A."/>
            <person name="Nakamura S."/>
            <person name="Sasagawa M."/>
            <person name="Fukada J."/>
            <person name="Sekine M."/>
            <person name="Kato Y."/>
            <person name="Fukai R."/>
            <person name="Sasaki K."/>
            <person name="Hanamaki A."/>
            <person name="Narita H."/>
            <person name="Konno Y."/>
            <person name="Mori K."/>
            <person name="Yamazaki S."/>
            <person name="Suzuki K."/>
            <person name="Fujita N."/>
        </authorList>
    </citation>
    <scope>NUCLEOTIDE SEQUENCE [LARGE SCALE GENOMIC DNA]</scope>
    <source>
        <strain evidence="14">DSM 21853 / NBRC 104410 / AZM16c01</strain>
    </source>
</reference>
<keyword evidence="9" id="KW-0460">Magnesium</keyword>
<evidence type="ECO:0000256" key="5">
    <source>
        <dbReference type="ARBA" id="ARBA00022490"/>
    </source>
</evidence>
<evidence type="ECO:0000313" key="13">
    <source>
        <dbReference type="EMBL" id="BAL81610.1"/>
    </source>
</evidence>
<comment type="subcellular location">
    <subcellularLocation>
        <location evidence="2">Cytoplasm</location>
    </subcellularLocation>
</comment>
<comment type="pathway">
    <text evidence="3">Carbohydrate degradation; glycolysis; D-glyceraldehyde 3-phosphate and glycerone phosphate from D-glucose: step 3/4.</text>
</comment>
<evidence type="ECO:0000256" key="11">
    <source>
        <dbReference type="ARBA" id="ARBA00038478"/>
    </source>
</evidence>
<dbReference type="Gene3D" id="3.40.50.460">
    <property type="entry name" value="Phosphofructokinase domain"/>
    <property type="match status" value="1"/>
</dbReference>
<dbReference type="SUPFAM" id="SSF53784">
    <property type="entry name" value="Phosphofructokinase"/>
    <property type="match status" value="1"/>
</dbReference>
<dbReference type="NCBIfam" id="NF002872">
    <property type="entry name" value="PRK03202.1"/>
    <property type="match status" value="1"/>
</dbReference>
<keyword evidence="7" id="KW-0479">Metal-binding</keyword>
<dbReference type="Proteomes" id="UP000004793">
    <property type="component" value="Chromosome"/>
</dbReference>
<evidence type="ECO:0000256" key="10">
    <source>
        <dbReference type="ARBA" id="ARBA00023152"/>
    </source>
</evidence>
<keyword evidence="6 13" id="KW-0808">Transferase</keyword>
<dbReference type="PANTHER" id="PTHR13697">
    <property type="entry name" value="PHOSPHOFRUCTOKINASE"/>
    <property type="match status" value="1"/>
</dbReference>
<dbReference type="FunFam" id="3.40.50.460:FF:000002">
    <property type="entry name" value="ATP-dependent 6-phosphofructokinase"/>
    <property type="match status" value="1"/>
</dbReference>
<dbReference type="InterPro" id="IPR012003">
    <property type="entry name" value="ATP_PFK_prok-type"/>
</dbReference>
<dbReference type="PIRSF" id="PIRSF000532">
    <property type="entry name" value="ATP_PFK_prok"/>
    <property type="match status" value="1"/>
</dbReference>
<evidence type="ECO:0000256" key="4">
    <source>
        <dbReference type="ARBA" id="ARBA00012055"/>
    </source>
</evidence>
<evidence type="ECO:0000256" key="3">
    <source>
        <dbReference type="ARBA" id="ARBA00004679"/>
    </source>
</evidence>
<keyword evidence="10" id="KW-0324">Glycolysis</keyword>
<accession>A0A7U6GFU9</accession>
<dbReference type="InterPro" id="IPR022953">
    <property type="entry name" value="ATP_PFK"/>
</dbReference>
<keyword evidence="14" id="KW-1185">Reference proteome</keyword>
<dbReference type="InterPro" id="IPR035966">
    <property type="entry name" value="PKF_sf"/>
</dbReference>
<dbReference type="EMBL" id="AP012051">
    <property type="protein sequence ID" value="BAL81610.1"/>
    <property type="molecule type" value="Genomic_DNA"/>
</dbReference>